<organism evidence="1 2">
    <name type="scientific">Phocaeicola coprophilus DSM 18228 = JCM 13818</name>
    <dbReference type="NCBI Taxonomy" id="547042"/>
    <lineage>
        <taxon>Bacteria</taxon>
        <taxon>Pseudomonadati</taxon>
        <taxon>Bacteroidota</taxon>
        <taxon>Bacteroidia</taxon>
        <taxon>Bacteroidales</taxon>
        <taxon>Bacteroidaceae</taxon>
        <taxon>Phocaeicola</taxon>
    </lineage>
</organism>
<dbReference type="HOGENOM" id="CLU_3304585_0_0_10"/>
<name>S0FD62_9BACT</name>
<evidence type="ECO:0000313" key="1">
    <source>
        <dbReference type="EMBL" id="EEF77852.1"/>
    </source>
</evidence>
<gene>
    <name evidence="1" type="ORF">BACCOPRO_03375</name>
</gene>
<reference evidence="1 2" key="1">
    <citation type="submission" date="2008-12" db="EMBL/GenBank/DDBJ databases">
        <authorList>
            <person name="Fulton L."/>
            <person name="Clifton S."/>
            <person name="Fulton B."/>
            <person name="Xu J."/>
            <person name="Minx P."/>
            <person name="Pepin K.H."/>
            <person name="Johnson M."/>
            <person name="Bhonagiri V."/>
            <person name="Nash W.E."/>
            <person name="Mardis E.R."/>
            <person name="Wilson R.K."/>
        </authorList>
    </citation>
    <scope>NUCLEOTIDE SEQUENCE [LARGE SCALE GENOMIC DNA]</scope>
    <source>
        <strain evidence="1 2">DSM 18228</strain>
    </source>
</reference>
<dbReference type="EMBL" id="ACBW01000214">
    <property type="protein sequence ID" value="EEF77852.1"/>
    <property type="molecule type" value="Genomic_DNA"/>
</dbReference>
<evidence type="ECO:0000313" key="2">
    <source>
        <dbReference type="Proteomes" id="UP000014073"/>
    </source>
</evidence>
<proteinExistence type="predicted"/>
<sequence length="39" mass="4594">MSKPIFADTTFYKPAVTEGDYRSENSHLLQQKYNHKNYA</sequence>
<dbReference type="AlphaFoldDB" id="S0FD62"/>
<accession>S0FD62</accession>
<dbReference type="Proteomes" id="UP000014073">
    <property type="component" value="Unassembled WGS sequence"/>
</dbReference>
<comment type="caution">
    <text evidence="1">The sequence shown here is derived from an EMBL/GenBank/DDBJ whole genome shotgun (WGS) entry which is preliminary data.</text>
</comment>
<keyword evidence="2" id="KW-1185">Reference proteome</keyword>
<protein>
    <submittedName>
        <fullName evidence="1">Uncharacterized protein</fullName>
    </submittedName>
</protein>
<dbReference type="STRING" id="547042.BACCOPRO_03375"/>